<evidence type="ECO:0000313" key="3">
    <source>
        <dbReference type="EMBL" id="KAK4118539.1"/>
    </source>
</evidence>
<keyword evidence="4" id="KW-1185">Reference proteome</keyword>
<dbReference type="RefSeq" id="XP_062642312.1">
    <property type="nucleotide sequence ID" value="XM_062796754.1"/>
</dbReference>
<dbReference type="PANTHER" id="PTHR23079:SF17">
    <property type="entry name" value="RNA-DEPENDENT RNA POLYMERASE"/>
    <property type="match status" value="1"/>
</dbReference>
<dbReference type="GO" id="GO:0031380">
    <property type="term" value="C:nuclear RNA-directed RNA polymerase complex"/>
    <property type="evidence" value="ECO:0007669"/>
    <property type="project" value="TreeGrafter"/>
</dbReference>
<keyword evidence="1 3" id="KW-0696">RNA-directed RNA polymerase</keyword>
<dbReference type="EC" id="2.7.7.48" evidence="1"/>
<feature type="domain" description="RDRP core" evidence="2">
    <location>
        <begin position="7"/>
        <end position="123"/>
    </location>
</feature>
<accession>A0AAN6YZM4</accession>
<evidence type="ECO:0000259" key="2">
    <source>
        <dbReference type="Pfam" id="PF05183"/>
    </source>
</evidence>
<reference evidence="3" key="1">
    <citation type="journal article" date="2023" name="Mol. Phylogenet. Evol.">
        <title>Genome-scale phylogeny and comparative genomics of the fungal order Sordariales.</title>
        <authorList>
            <person name="Hensen N."/>
            <person name="Bonometti L."/>
            <person name="Westerberg I."/>
            <person name="Brannstrom I.O."/>
            <person name="Guillou S."/>
            <person name="Cros-Aarteil S."/>
            <person name="Calhoun S."/>
            <person name="Haridas S."/>
            <person name="Kuo A."/>
            <person name="Mondo S."/>
            <person name="Pangilinan J."/>
            <person name="Riley R."/>
            <person name="LaButti K."/>
            <person name="Andreopoulos B."/>
            <person name="Lipzen A."/>
            <person name="Chen C."/>
            <person name="Yan M."/>
            <person name="Daum C."/>
            <person name="Ng V."/>
            <person name="Clum A."/>
            <person name="Steindorff A."/>
            <person name="Ohm R.A."/>
            <person name="Martin F."/>
            <person name="Silar P."/>
            <person name="Natvig D.O."/>
            <person name="Lalanne C."/>
            <person name="Gautier V."/>
            <person name="Ament-Velasquez S.L."/>
            <person name="Kruys A."/>
            <person name="Hutchinson M.I."/>
            <person name="Powell A.J."/>
            <person name="Barry K."/>
            <person name="Miller A.N."/>
            <person name="Grigoriev I.V."/>
            <person name="Debuchy R."/>
            <person name="Gladieux P."/>
            <person name="Hiltunen Thoren M."/>
            <person name="Johannesson H."/>
        </authorList>
    </citation>
    <scope>NUCLEOTIDE SEQUENCE</scope>
    <source>
        <strain evidence="3">CBS 731.68</strain>
    </source>
</reference>
<sequence>MGIVYRRDNFFRGAVEVVLFRELRLLKHEVRILVRKDMTLFGIMDETGFLKEREVYVTYELADRHSEPPGPGRVIVTRSPALHPGDVQLAWNVIPPGGHPFTHHRNCLVFSMWGDRDLPSQLS</sequence>
<dbReference type="InterPro" id="IPR007855">
    <property type="entry name" value="RDRP"/>
</dbReference>
<proteinExistence type="inferred from homology"/>
<dbReference type="GO" id="GO:0030422">
    <property type="term" value="P:siRNA processing"/>
    <property type="evidence" value="ECO:0007669"/>
    <property type="project" value="TreeGrafter"/>
</dbReference>
<name>A0AAN6YZM4_9PEZI</name>
<keyword evidence="1" id="KW-0694">RNA-binding</keyword>
<dbReference type="InterPro" id="IPR057596">
    <property type="entry name" value="RDRP_core"/>
</dbReference>
<organism evidence="3 4">
    <name type="scientific">Parathielavia appendiculata</name>
    <dbReference type="NCBI Taxonomy" id="2587402"/>
    <lineage>
        <taxon>Eukaryota</taxon>
        <taxon>Fungi</taxon>
        <taxon>Dikarya</taxon>
        <taxon>Ascomycota</taxon>
        <taxon>Pezizomycotina</taxon>
        <taxon>Sordariomycetes</taxon>
        <taxon>Sordariomycetidae</taxon>
        <taxon>Sordariales</taxon>
        <taxon>Chaetomiaceae</taxon>
        <taxon>Parathielavia</taxon>
    </lineage>
</organism>
<comment type="caution">
    <text evidence="3">The sequence shown here is derived from an EMBL/GenBank/DDBJ whole genome shotgun (WGS) entry which is preliminary data.</text>
</comment>
<keyword evidence="1" id="KW-0548">Nucleotidyltransferase</keyword>
<dbReference type="PANTHER" id="PTHR23079">
    <property type="entry name" value="RNA-DEPENDENT RNA POLYMERASE"/>
    <property type="match status" value="1"/>
</dbReference>
<dbReference type="GeneID" id="87833522"/>
<dbReference type="Proteomes" id="UP001302602">
    <property type="component" value="Unassembled WGS sequence"/>
</dbReference>
<gene>
    <name evidence="3" type="ORF">N657DRAFT_685157</name>
</gene>
<dbReference type="GO" id="GO:0003723">
    <property type="term" value="F:RNA binding"/>
    <property type="evidence" value="ECO:0007669"/>
    <property type="project" value="UniProtKB-KW"/>
</dbReference>
<dbReference type="EMBL" id="MU853265">
    <property type="protein sequence ID" value="KAK4118539.1"/>
    <property type="molecule type" value="Genomic_DNA"/>
</dbReference>
<evidence type="ECO:0000313" key="4">
    <source>
        <dbReference type="Proteomes" id="UP001302602"/>
    </source>
</evidence>
<dbReference type="AlphaFoldDB" id="A0AAN6YZM4"/>
<keyword evidence="1" id="KW-0808">Transferase</keyword>
<dbReference type="Pfam" id="PF05183">
    <property type="entry name" value="RdRP"/>
    <property type="match status" value="1"/>
</dbReference>
<evidence type="ECO:0000256" key="1">
    <source>
        <dbReference type="RuleBase" id="RU363098"/>
    </source>
</evidence>
<reference evidence="3" key="2">
    <citation type="submission" date="2023-05" db="EMBL/GenBank/DDBJ databases">
        <authorList>
            <consortium name="Lawrence Berkeley National Laboratory"/>
            <person name="Steindorff A."/>
            <person name="Hensen N."/>
            <person name="Bonometti L."/>
            <person name="Westerberg I."/>
            <person name="Brannstrom I.O."/>
            <person name="Guillou S."/>
            <person name="Cros-Aarteil S."/>
            <person name="Calhoun S."/>
            <person name="Haridas S."/>
            <person name="Kuo A."/>
            <person name="Mondo S."/>
            <person name="Pangilinan J."/>
            <person name="Riley R."/>
            <person name="Labutti K."/>
            <person name="Andreopoulos B."/>
            <person name="Lipzen A."/>
            <person name="Chen C."/>
            <person name="Yanf M."/>
            <person name="Daum C."/>
            <person name="Ng V."/>
            <person name="Clum A."/>
            <person name="Ohm R."/>
            <person name="Martin F."/>
            <person name="Silar P."/>
            <person name="Natvig D."/>
            <person name="Lalanne C."/>
            <person name="Gautier V."/>
            <person name="Ament-Velasquez S.L."/>
            <person name="Kruys A."/>
            <person name="Hutchinson M.I."/>
            <person name="Powell A.J."/>
            <person name="Barry K."/>
            <person name="Miller A.N."/>
            <person name="Grigoriev I.V."/>
            <person name="Debuchy R."/>
            <person name="Gladieux P."/>
            <person name="Thoren M.H."/>
            <person name="Johannesson H."/>
        </authorList>
    </citation>
    <scope>NUCLEOTIDE SEQUENCE</scope>
    <source>
        <strain evidence="3">CBS 731.68</strain>
    </source>
</reference>
<comment type="similarity">
    <text evidence="1">Belongs to the RdRP family.</text>
</comment>
<comment type="catalytic activity">
    <reaction evidence="1">
        <text>RNA(n) + a ribonucleoside 5'-triphosphate = RNA(n+1) + diphosphate</text>
        <dbReference type="Rhea" id="RHEA:21248"/>
        <dbReference type="Rhea" id="RHEA-COMP:14527"/>
        <dbReference type="Rhea" id="RHEA-COMP:17342"/>
        <dbReference type="ChEBI" id="CHEBI:33019"/>
        <dbReference type="ChEBI" id="CHEBI:61557"/>
        <dbReference type="ChEBI" id="CHEBI:140395"/>
        <dbReference type="EC" id="2.7.7.48"/>
    </reaction>
</comment>
<dbReference type="GO" id="GO:0003968">
    <property type="term" value="F:RNA-directed RNA polymerase activity"/>
    <property type="evidence" value="ECO:0007669"/>
    <property type="project" value="UniProtKB-KW"/>
</dbReference>
<protein>
    <recommendedName>
        <fullName evidence="1">RNA-dependent RNA polymerase</fullName>
        <ecNumber evidence="1">2.7.7.48</ecNumber>
    </recommendedName>
</protein>